<evidence type="ECO:0000259" key="2">
    <source>
        <dbReference type="Pfam" id="PF01764"/>
    </source>
</evidence>
<reference evidence="4" key="1">
    <citation type="journal article" date="2015" name="Nat. Genet.">
        <title>The genome and transcriptome of the zoonotic hookworm Ancylostoma ceylanicum identify infection-specific gene families.</title>
        <authorList>
            <person name="Schwarz E.M."/>
            <person name="Hu Y."/>
            <person name="Antoshechkin I."/>
            <person name="Miller M.M."/>
            <person name="Sternberg P.W."/>
            <person name="Aroian R.V."/>
        </authorList>
    </citation>
    <scope>NUCLEOTIDE SEQUENCE</scope>
    <source>
        <strain evidence="4">HY135</strain>
    </source>
</reference>
<name>A0A016TAY3_9BILA</name>
<dbReference type="PANTHER" id="PTHR45908">
    <property type="entry name" value="PROTEIN CBG11750-RELATED"/>
    <property type="match status" value="1"/>
</dbReference>
<dbReference type="Proteomes" id="UP000024635">
    <property type="component" value="Unassembled WGS sequence"/>
</dbReference>
<dbReference type="AlphaFoldDB" id="A0A016TAY3"/>
<dbReference type="Pfam" id="PF01764">
    <property type="entry name" value="Lipase_3"/>
    <property type="match status" value="1"/>
</dbReference>
<sequence>MMLLIILSLAIPGSCMNYSHYLARNISLTLCDAAYMSNPSDSLRSKLSASDVQGFYAELDGGSCSGLIVTLPKRNIVALAFRAELYEPFYFDNWNKFYFPMRRWNHEGNVSKFLVDGFRKLWRGRELTAAERMRNQFRKALNKLQNGTVLITGHYVGGGLAALVALDIVKEEIVNKDDVILITLAQIMAGDKDFVEAYEKQVVKSYRVITKGDLIPHVPGKKHGYEYNGKEVYYKRFGSVSKGKKIRYKLCYHDNCSRKQFEPVSSEENAVYSKITRYGLLRFGVLA</sequence>
<organism evidence="3 4">
    <name type="scientific">Ancylostoma ceylanicum</name>
    <dbReference type="NCBI Taxonomy" id="53326"/>
    <lineage>
        <taxon>Eukaryota</taxon>
        <taxon>Metazoa</taxon>
        <taxon>Ecdysozoa</taxon>
        <taxon>Nematoda</taxon>
        <taxon>Chromadorea</taxon>
        <taxon>Rhabditida</taxon>
        <taxon>Rhabditina</taxon>
        <taxon>Rhabditomorpha</taxon>
        <taxon>Strongyloidea</taxon>
        <taxon>Ancylostomatidae</taxon>
        <taxon>Ancylostomatinae</taxon>
        <taxon>Ancylostoma</taxon>
    </lineage>
</organism>
<feature type="signal peptide" evidence="1">
    <location>
        <begin position="1"/>
        <end position="17"/>
    </location>
</feature>
<dbReference type="Gene3D" id="3.40.50.1820">
    <property type="entry name" value="alpha/beta hydrolase"/>
    <property type="match status" value="1"/>
</dbReference>
<dbReference type="GO" id="GO:0006629">
    <property type="term" value="P:lipid metabolic process"/>
    <property type="evidence" value="ECO:0007669"/>
    <property type="project" value="InterPro"/>
</dbReference>
<accession>A0A016TAY3</accession>
<evidence type="ECO:0000256" key="1">
    <source>
        <dbReference type="SAM" id="SignalP"/>
    </source>
</evidence>
<evidence type="ECO:0000313" key="3">
    <source>
        <dbReference type="EMBL" id="EYC00089.1"/>
    </source>
</evidence>
<dbReference type="CDD" id="cd00519">
    <property type="entry name" value="Lipase_3"/>
    <property type="match status" value="1"/>
</dbReference>
<keyword evidence="4" id="KW-1185">Reference proteome</keyword>
<dbReference type="InterPro" id="IPR002921">
    <property type="entry name" value="Fungal_lipase-type"/>
</dbReference>
<comment type="caution">
    <text evidence="3">The sequence shown here is derived from an EMBL/GenBank/DDBJ whole genome shotgun (WGS) entry which is preliminary data.</text>
</comment>
<dbReference type="SUPFAM" id="SSF53474">
    <property type="entry name" value="alpha/beta-Hydrolases"/>
    <property type="match status" value="1"/>
</dbReference>
<keyword evidence="1" id="KW-0732">Signal</keyword>
<dbReference type="EMBL" id="JARK01001454">
    <property type="protein sequence ID" value="EYC00089.1"/>
    <property type="molecule type" value="Genomic_DNA"/>
</dbReference>
<dbReference type="InterPro" id="IPR029058">
    <property type="entry name" value="AB_hydrolase_fold"/>
</dbReference>
<feature type="domain" description="Fungal lipase-type" evidence="2">
    <location>
        <begin position="104"/>
        <end position="221"/>
    </location>
</feature>
<evidence type="ECO:0000313" key="4">
    <source>
        <dbReference type="Proteomes" id="UP000024635"/>
    </source>
</evidence>
<dbReference type="PANTHER" id="PTHR45908:SF11">
    <property type="entry name" value="FUNGAL LIPASE-LIKE DOMAIN-CONTAINING PROTEIN"/>
    <property type="match status" value="1"/>
</dbReference>
<gene>
    <name evidence="3" type="primary">Acey_s0118.g767</name>
    <name evidence="3" type="ORF">Y032_0118g767</name>
</gene>
<feature type="chain" id="PRO_5001490738" description="Fungal lipase-type domain-containing protein" evidence="1">
    <location>
        <begin position="18"/>
        <end position="287"/>
    </location>
</feature>
<protein>
    <recommendedName>
        <fullName evidence="2">Fungal lipase-type domain-containing protein</fullName>
    </recommendedName>
</protein>
<dbReference type="OrthoDB" id="438440at2759"/>
<proteinExistence type="predicted"/>